<dbReference type="EMBL" id="JAGFNK010000120">
    <property type="protein sequence ID" value="KAI9507543.1"/>
    <property type="molecule type" value="Genomic_DNA"/>
</dbReference>
<comment type="caution">
    <text evidence="1">The sequence shown here is derived from an EMBL/GenBank/DDBJ whole genome shotgun (WGS) entry which is preliminary data.</text>
</comment>
<gene>
    <name evidence="1" type="ORF">F5148DRAFT_1307693</name>
</gene>
<evidence type="ECO:0000313" key="2">
    <source>
        <dbReference type="Proteomes" id="UP001207468"/>
    </source>
</evidence>
<sequence length="373" mass="40750">MSNINITFLGTASAQPSHTRNHSSLALRLNGDVWLFDCGEGTQHQIQKSTVKMGRISKVFITHTHGDHIFGLLPLLASRLNGAGGMLDEALDPRATGIFDSKPLEIYGPSGTRAYVRTGLLYTHTLLSGPYVVHELRLPDDLPDTITSLPRHTAELPGRDIQQVEGVWPEIYKDPTFSVSAAPILHSVPSPIPGKIDPKQYVPHLKRTGTPLSVMRQLQQGESVKLSDGTVLQGPSKLLGDTCDPSPIVGLAMHADVLIHEATNAHLPEIDPDTKPDDTDSVVEERSKSRGHSTPQMAACFATHVHARKLVLNHFSSRYAGDYDPTTHHGDPRLAAKETMEAIRGLAQAHFDGPIVCARDFMTFDVQHSHDVQ</sequence>
<proteinExistence type="predicted"/>
<dbReference type="Proteomes" id="UP001207468">
    <property type="component" value="Unassembled WGS sequence"/>
</dbReference>
<organism evidence="1 2">
    <name type="scientific">Russula earlei</name>
    <dbReference type="NCBI Taxonomy" id="71964"/>
    <lineage>
        <taxon>Eukaryota</taxon>
        <taxon>Fungi</taxon>
        <taxon>Dikarya</taxon>
        <taxon>Basidiomycota</taxon>
        <taxon>Agaricomycotina</taxon>
        <taxon>Agaricomycetes</taxon>
        <taxon>Russulales</taxon>
        <taxon>Russulaceae</taxon>
        <taxon>Russula</taxon>
    </lineage>
</organism>
<accession>A0ACC0U768</accession>
<keyword evidence="2" id="KW-1185">Reference proteome</keyword>
<reference evidence="1" key="1">
    <citation type="submission" date="2021-03" db="EMBL/GenBank/DDBJ databases">
        <title>Evolutionary priming and transition to the ectomycorrhizal habit in an iconic lineage of mushroom-forming fungi: is preadaptation a requirement?</title>
        <authorList>
            <consortium name="DOE Joint Genome Institute"/>
            <person name="Looney B.P."/>
            <person name="Miyauchi S."/>
            <person name="Morin E."/>
            <person name="Drula E."/>
            <person name="Courty P.E."/>
            <person name="Chicoki N."/>
            <person name="Fauchery L."/>
            <person name="Kohler A."/>
            <person name="Kuo A."/>
            <person name="LaButti K."/>
            <person name="Pangilinan J."/>
            <person name="Lipzen A."/>
            <person name="Riley R."/>
            <person name="Andreopoulos W."/>
            <person name="He G."/>
            <person name="Johnson J."/>
            <person name="Barry K.W."/>
            <person name="Grigoriev I.V."/>
            <person name="Nagy L."/>
            <person name="Hibbett D."/>
            <person name="Henrissat B."/>
            <person name="Matheny P.B."/>
            <person name="Labbe J."/>
            <person name="Martin A.F."/>
        </authorList>
    </citation>
    <scope>NUCLEOTIDE SEQUENCE</scope>
    <source>
        <strain evidence="1">BPL698</strain>
    </source>
</reference>
<name>A0ACC0U768_9AGAM</name>
<evidence type="ECO:0000313" key="1">
    <source>
        <dbReference type="EMBL" id="KAI9507543.1"/>
    </source>
</evidence>
<protein>
    <submittedName>
        <fullName evidence="1">Beta-lactamase-like protein</fullName>
    </submittedName>
</protein>